<proteinExistence type="predicted"/>
<evidence type="ECO:0000259" key="1">
    <source>
        <dbReference type="PROSITE" id="PS50206"/>
    </source>
</evidence>
<sequence>MLNLFKSIFGSSDSANIQDILSDGAVLIDVRSPGEFAGGHVKGAVNIPLDQVDARIAQIKRYNKPIVLCCASGMRSARAKGLLISQGITDVHDAGSWRNIR</sequence>
<protein>
    <submittedName>
        <fullName evidence="2">Rhodanese domain protein</fullName>
    </submittedName>
</protein>
<keyword evidence="3" id="KW-1185">Reference proteome</keyword>
<dbReference type="CDD" id="cd00158">
    <property type="entry name" value="RHOD"/>
    <property type="match status" value="1"/>
</dbReference>
<dbReference type="InterPro" id="IPR036873">
    <property type="entry name" value="Rhodanese-like_dom_sf"/>
</dbReference>
<reference evidence="2 3" key="1">
    <citation type="journal article" date="2010" name="Stand. Genomic Sci.">
        <title>Complete genome sequence of Spirosoma linguale type strain (1).</title>
        <authorList>
            <person name="Lail K."/>
            <person name="Sikorski J."/>
            <person name="Saunders E."/>
            <person name="Lapidus A."/>
            <person name="Glavina Del Rio T."/>
            <person name="Copeland A."/>
            <person name="Tice H."/>
            <person name="Cheng J.-F."/>
            <person name="Lucas S."/>
            <person name="Nolan M."/>
            <person name="Bruce D."/>
            <person name="Goodwin L."/>
            <person name="Pitluck S."/>
            <person name="Ivanova N."/>
            <person name="Mavromatis K."/>
            <person name="Ovchinnikova G."/>
            <person name="Pati A."/>
            <person name="Chen A."/>
            <person name="Palaniappan K."/>
            <person name="Land M."/>
            <person name="Hauser L."/>
            <person name="Chang Y.-J."/>
            <person name="Jeffries C.D."/>
            <person name="Chain P."/>
            <person name="Brettin T."/>
            <person name="Detter J.C."/>
            <person name="Schuetze A."/>
            <person name="Rohde M."/>
            <person name="Tindall B.J."/>
            <person name="Goeker M."/>
            <person name="Bristow J."/>
            <person name="Eisen J.A."/>
            <person name="Markowitz V."/>
            <person name="Hugenholtz P."/>
            <person name="Kyrpides N.C."/>
            <person name="Klenk H.-P."/>
            <person name="Chen F."/>
        </authorList>
    </citation>
    <scope>NUCLEOTIDE SEQUENCE [LARGE SCALE GENOMIC DNA]</scope>
    <source>
        <strain evidence="3">ATCC 33905 / DSM 74 / LMG 10896 / Claus 1</strain>
    </source>
</reference>
<dbReference type="PROSITE" id="PS50206">
    <property type="entry name" value="RHODANESE_3"/>
    <property type="match status" value="1"/>
</dbReference>
<dbReference type="AlphaFoldDB" id="D2QIB6"/>
<dbReference type="PANTHER" id="PTHR43031:SF1">
    <property type="entry name" value="PYRIDINE NUCLEOTIDE-DISULPHIDE OXIDOREDUCTASE"/>
    <property type="match status" value="1"/>
</dbReference>
<dbReference type="EMBL" id="CP001769">
    <property type="protein sequence ID" value="ADB38700.1"/>
    <property type="molecule type" value="Genomic_DNA"/>
</dbReference>
<dbReference type="PANTHER" id="PTHR43031">
    <property type="entry name" value="FAD-DEPENDENT OXIDOREDUCTASE"/>
    <property type="match status" value="1"/>
</dbReference>
<dbReference type="Proteomes" id="UP000002028">
    <property type="component" value="Chromosome"/>
</dbReference>
<organism evidence="2 3">
    <name type="scientific">Spirosoma linguale (strain ATCC 33905 / DSM 74 / LMG 10896 / Claus 1)</name>
    <dbReference type="NCBI Taxonomy" id="504472"/>
    <lineage>
        <taxon>Bacteria</taxon>
        <taxon>Pseudomonadati</taxon>
        <taxon>Bacteroidota</taxon>
        <taxon>Cytophagia</taxon>
        <taxon>Cytophagales</taxon>
        <taxon>Cytophagaceae</taxon>
        <taxon>Spirosoma</taxon>
    </lineage>
</organism>
<dbReference type="InterPro" id="IPR050229">
    <property type="entry name" value="GlpE_sulfurtransferase"/>
</dbReference>
<dbReference type="InterPro" id="IPR001763">
    <property type="entry name" value="Rhodanese-like_dom"/>
</dbReference>
<dbReference type="Gene3D" id="3.40.250.10">
    <property type="entry name" value="Rhodanese-like domain"/>
    <property type="match status" value="1"/>
</dbReference>
<gene>
    <name evidence="2" type="ordered locus">Slin_2684</name>
</gene>
<dbReference type="Pfam" id="PF00581">
    <property type="entry name" value="Rhodanese"/>
    <property type="match status" value="1"/>
</dbReference>
<dbReference type="SUPFAM" id="SSF52821">
    <property type="entry name" value="Rhodanese/Cell cycle control phosphatase"/>
    <property type="match status" value="1"/>
</dbReference>
<dbReference type="HOGENOM" id="CLU_089574_15_4_10"/>
<feature type="domain" description="Rhodanese" evidence="1">
    <location>
        <begin position="21"/>
        <end position="91"/>
    </location>
</feature>
<dbReference type="RefSeq" id="WP_012927232.1">
    <property type="nucleotide sequence ID" value="NC_013730.1"/>
</dbReference>
<dbReference type="eggNOG" id="COG0607">
    <property type="taxonomic scope" value="Bacteria"/>
</dbReference>
<accession>D2QIB6</accession>
<name>D2QIB6_SPILD</name>
<dbReference type="KEGG" id="sli:Slin_2684"/>
<dbReference type="STRING" id="504472.Slin_2684"/>
<evidence type="ECO:0000313" key="2">
    <source>
        <dbReference type="EMBL" id="ADB38700.1"/>
    </source>
</evidence>
<evidence type="ECO:0000313" key="3">
    <source>
        <dbReference type="Proteomes" id="UP000002028"/>
    </source>
</evidence>
<dbReference type="SMART" id="SM00450">
    <property type="entry name" value="RHOD"/>
    <property type="match status" value="1"/>
</dbReference>